<organism evidence="1 2">
    <name type="scientific">Dyadobacter helix</name>
    <dbReference type="NCBI Taxonomy" id="2822344"/>
    <lineage>
        <taxon>Bacteria</taxon>
        <taxon>Pseudomonadati</taxon>
        <taxon>Bacteroidota</taxon>
        <taxon>Cytophagia</taxon>
        <taxon>Cytophagales</taxon>
        <taxon>Spirosomataceae</taxon>
        <taxon>Dyadobacter</taxon>
    </lineage>
</organism>
<dbReference type="AlphaFoldDB" id="A0A916JAV5"/>
<dbReference type="EMBL" id="CAJRAF010000002">
    <property type="protein sequence ID" value="CAG4997929.1"/>
    <property type="molecule type" value="Genomic_DNA"/>
</dbReference>
<evidence type="ECO:0000313" key="1">
    <source>
        <dbReference type="EMBL" id="CAG4997929.1"/>
    </source>
</evidence>
<proteinExistence type="predicted"/>
<comment type="caution">
    <text evidence="1">The sequence shown here is derived from an EMBL/GenBank/DDBJ whole genome shotgun (WGS) entry which is preliminary data.</text>
</comment>
<gene>
    <name evidence="1" type="ORF">DYBT9275_01884</name>
</gene>
<reference evidence="1" key="1">
    <citation type="submission" date="2021-04" db="EMBL/GenBank/DDBJ databases">
        <authorList>
            <person name="Rodrigo-Torres L."/>
            <person name="Arahal R. D."/>
            <person name="Lucena T."/>
        </authorList>
    </citation>
    <scope>NUCLEOTIDE SEQUENCE</scope>
    <source>
        <strain evidence="1">CECT 9275</strain>
    </source>
</reference>
<sequence length="214" mass="24111">MVSIYKIALLAIHGTTLAIKGFSQIPTDSLAGEYYLQGVMETATAILLKPDSTFEYFYSYGAVDRQGQGLWKVIDNQLILNSRRKPKTDYAMRTKVVPGDFITIKIICGNPQILSLFDVTLYTDEGEKYGSTNSEGMLKMKRSKVNSIDLFFTLCPERYSSFPINSADNYFEFKVEPWFAEIFLDNVKLTITDTGLTGEHPLLKGSDFSFIKAN</sequence>
<accession>A0A916JAV5</accession>
<keyword evidence="2" id="KW-1185">Reference proteome</keyword>
<protein>
    <submittedName>
        <fullName evidence="1">Uncharacterized protein</fullName>
    </submittedName>
</protein>
<name>A0A916JAV5_9BACT</name>
<evidence type="ECO:0000313" key="2">
    <source>
        <dbReference type="Proteomes" id="UP000680038"/>
    </source>
</evidence>
<dbReference type="RefSeq" id="WP_215238576.1">
    <property type="nucleotide sequence ID" value="NZ_CAJRAF010000002.1"/>
</dbReference>
<dbReference type="Proteomes" id="UP000680038">
    <property type="component" value="Unassembled WGS sequence"/>
</dbReference>